<dbReference type="CDD" id="cd04479">
    <property type="entry name" value="RPA3"/>
    <property type="match status" value="1"/>
</dbReference>
<comment type="subcellular location">
    <subcellularLocation>
        <location evidence="1">Nucleus</location>
    </subcellularLocation>
</comment>
<dbReference type="PANTHER" id="PTHR15114">
    <property type="entry name" value="REPLICATION PROTEIN A3"/>
    <property type="match status" value="1"/>
</dbReference>
<dbReference type="AlphaFoldDB" id="A0AAJ0CYY9"/>
<organism evidence="4 5">
    <name type="scientific">Conoideocrella luteorostrata</name>
    <dbReference type="NCBI Taxonomy" id="1105319"/>
    <lineage>
        <taxon>Eukaryota</taxon>
        <taxon>Fungi</taxon>
        <taxon>Dikarya</taxon>
        <taxon>Ascomycota</taxon>
        <taxon>Pezizomycotina</taxon>
        <taxon>Sordariomycetes</taxon>
        <taxon>Hypocreomycetidae</taxon>
        <taxon>Hypocreales</taxon>
        <taxon>Clavicipitaceae</taxon>
        <taxon>Conoideocrella</taxon>
    </lineage>
</organism>
<dbReference type="InterPro" id="IPR013970">
    <property type="entry name" value="Rfa2"/>
</dbReference>
<dbReference type="SUPFAM" id="SSF50249">
    <property type="entry name" value="Nucleic acid-binding proteins"/>
    <property type="match status" value="1"/>
</dbReference>
<protein>
    <recommendedName>
        <fullName evidence="6">Replication factor A protein 3</fullName>
    </recommendedName>
</protein>
<evidence type="ECO:0000256" key="2">
    <source>
        <dbReference type="ARBA" id="ARBA00009761"/>
    </source>
</evidence>
<accession>A0AAJ0CYY9</accession>
<evidence type="ECO:0000256" key="1">
    <source>
        <dbReference type="ARBA" id="ARBA00004123"/>
    </source>
</evidence>
<dbReference type="GO" id="GO:0006260">
    <property type="term" value="P:DNA replication"/>
    <property type="evidence" value="ECO:0007669"/>
    <property type="project" value="InterPro"/>
</dbReference>
<evidence type="ECO:0000313" key="5">
    <source>
        <dbReference type="Proteomes" id="UP001251528"/>
    </source>
</evidence>
<reference evidence="4" key="1">
    <citation type="submission" date="2023-06" db="EMBL/GenBank/DDBJ databases">
        <title>Conoideocrella luteorostrata (Hypocreales: Clavicipitaceae), a potential biocontrol fungus for elongate hemlock scale in United States Christmas tree production areas.</title>
        <authorList>
            <person name="Barrett H."/>
            <person name="Lovett B."/>
            <person name="Macias A.M."/>
            <person name="Stajich J.E."/>
            <person name="Kasson M.T."/>
        </authorList>
    </citation>
    <scope>NUCLEOTIDE SEQUENCE</scope>
    <source>
        <strain evidence="4">ARSEF 14590</strain>
    </source>
</reference>
<dbReference type="GO" id="GO:0003697">
    <property type="term" value="F:single-stranded DNA binding"/>
    <property type="evidence" value="ECO:0007669"/>
    <property type="project" value="TreeGrafter"/>
</dbReference>
<dbReference type="PANTHER" id="PTHR15114:SF1">
    <property type="entry name" value="REPLICATION PROTEIN A 14 KDA SUBUNIT"/>
    <property type="match status" value="1"/>
</dbReference>
<dbReference type="GO" id="GO:0006298">
    <property type="term" value="P:mismatch repair"/>
    <property type="evidence" value="ECO:0007669"/>
    <property type="project" value="TreeGrafter"/>
</dbReference>
<proteinExistence type="inferred from homology"/>
<dbReference type="EMBL" id="JASWJB010000004">
    <property type="protein sequence ID" value="KAK2616659.1"/>
    <property type="molecule type" value="Genomic_DNA"/>
</dbReference>
<keyword evidence="3" id="KW-0539">Nucleus</keyword>
<dbReference type="Pfam" id="PF08661">
    <property type="entry name" value="Rep_fac-A_3"/>
    <property type="match status" value="1"/>
</dbReference>
<comment type="caution">
    <text evidence="4">The sequence shown here is derived from an EMBL/GenBank/DDBJ whole genome shotgun (WGS) entry which is preliminary data.</text>
</comment>
<evidence type="ECO:0000256" key="3">
    <source>
        <dbReference type="ARBA" id="ARBA00023242"/>
    </source>
</evidence>
<comment type="similarity">
    <text evidence="2">Belongs to the replication factor A protein 3 family.</text>
</comment>
<name>A0AAJ0CYY9_9HYPO</name>
<dbReference type="GO" id="GO:0006284">
    <property type="term" value="P:base-excision repair"/>
    <property type="evidence" value="ECO:0007669"/>
    <property type="project" value="TreeGrafter"/>
</dbReference>
<dbReference type="GO" id="GO:0005662">
    <property type="term" value="C:DNA replication factor A complex"/>
    <property type="evidence" value="ECO:0007669"/>
    <property type="project" value="TreeGrafter"/>
</dbReference>
<dbReference type="Gene3D" id="2.40.50.140">
    <property type="entry name" value="Nucleic acid-binding proteins"/>
    <property type="match status" value="1"/>
</dbReference>
<dbReference type="FunFam" id="2.40.50.140:FF:000271">
    <property type="entry name" value="Similar to ssDNA binding protein Ssb3"/>
    <property type="match status" value="1"/>
</dbReference>
<evidence type="ECO:0008006" key="6">
    <source>
        <dbReference type="Google" id="ProtNLM"/>
    </source>
</evidence>
<dbReference type="Proteomes" id="UP001251528">
    <property type="component" value="Unassembled WGS sequence"/>
</dbReference>
<sequence length="108" mass="11600">MSEQLSTPRITAAYLDSFQGRLVTIVGKVTQLRGEQATIDADGVVTVALNRDAHLTNGNGVQLIGKVNPDLSIKVLSSRDLGPDVDFQLCNAVVDATHRHKEIFVSDG</sequence>
<dbReference type="GO" id="GO:0000724">
    <property type="term" value="P:double-strand break repair via homologous recombination"/>
    <property type="evidence" value="ECO:0007669"/>
    <property type="project" value="TreeGrafter"/>
</dbReference>
<dbReference type="GO" id="GO:0035861">
    <property type="term" value="C:site of double-strand break"/>
    <property type="evidence" value="ECO:0007669"/>
    <property type="project" value="TreeGrafter"/>
</dbReference>
<keyword evidence="5" id="KW-1185">Reference proteome</keyword>
<gene>
    <name evidence="4" type="ORF">QQS21_000482</name>
</gene>
<dbReference type="InterPro" id="IPR012340">
    <property type="entry name" value="NA-bd_OB-fold"/>
</dbReference>
<dbReference type="GO" id="GO:0003684">
    <property type="term" value="F:damaged DNA binding"/>
    <property type="evidence" value="ECO:0007669"/>
    <property type="project" value="TreeGrafter"/>
</dbReference>
<evidence type="ECO:0000313" key="4">
    <source>
        <dbReference type="EMBL" id="KAK2616659.1"/>
    </source>
</evidence>
<dbReference type="GO" id="GO:0006289">
    <property type="term" value="P:nucleotide-excision repair"/>
    <property type="evidence" value="ECO:0007669"/>
    <property type="project" value="TreeGrafter"/>
</dbReference>